<dbReference type="InterPro" id="IPR000719">
    <property type="entry name" value="Prot_kinase_dom"/>
</dbReference>
<dbReference type="AlphaFoldDB" id="A0A074LJR3"/>
<dbReference type="eggNOG" id="COG0515">
    <property type="taxonomic scope" value="Bacteria"/>
</dbReference>
<evidence type="ECO:0000256" key="9">
    <source>
        <dbReference type="PROSITE-ProRule" id="PRU10141"/>
    </source>
</evidence>
<dbReference type="EMBL" id="JMIR01000039">
    <property type="protein sequence ID" value="KEO81339.1"/>
    <property type="molecule type" value="Genomic_DNA"/>
</dbReference>
<evidence type="ECO:0000259" key="10">
    <source>
        <dbReference type="PROSITE" id="PS50011"/>
    </source>
</evidence>
<sequence length="379" mass="41932">MFCPSCQSPNKQNARFCASCGGTLPAVAVSPAPAPALPTSGRLSMQTVLGGRYQILEQLGRGGMGNVYLALDRTFTSKTVVVKEMIAFFNNETEEQYAHRRFLAEADTLAQLNHPGIPQVYDRFLFNHRYYLVMEHIRGLDLQKTVEKHAELYGTPLPQDLVLEILCSLIHVLEYLHGLEPPIIHRDLKPANILLTAEGRLKLVDFGIAKSTHGAQAGTKIGTQGYAAPEQFKGFVSPLSDIYALGATLHHLLTNRDPQQEMPFDFPPLRTLNPSVTPDVEALVHRMLAVSPQERPPSVQDVRRRLLAFAPDVEKSLHQHRRRDDAVSQLIAAFASTSEKNTPSASPSSLSQLFCPNCGTANRRETRFCRECGGHVPHA</sequence>
<comment type="catalytic activity">
    <reaction evidence="8">
        <text>L-seryl-[protein] + ATP = O-phospho-L-seryl-[protein] + ADP + H(+)</text>
        <dbReference type="Rhea" id="RHEA:17989"/>
        <dbReference type="Rhea" id="RHEA-COMP:9863"/>
        <dbReference type="Rhea" id="RHEA-COMP:11604"/>
        <dbReference type="ChEBI" id="CHEBI:15378"/>
        <dbReference type="ChEBI" id="CHEBI:29999"/>
        <dbReference type="ChEBI" id="CHEBI:30616"/>
        <dbReference type="ChEBI" id="CHEBI:83421"/>
        <dbReference type="ChEBI" id="CHEBI:456216"/>
        <dbReference type="EC" id="2.7.11.1"/>
    </reaction>
</comment>
<organism evidence="11 12">
    <name type="scientific">Tumebacillus flagellatus</name>
    <dbReference type="NCBI Taxonomy" id="1157490"/>
    <lineage>
        <taxon>Bacteria</taxon>
        <taxon>Bacillati</taxon>
        <taxon>Bacillota</taxon>
        <taxon>Bacilli</taxon>
        <taxon>Bacillales</taxon>
        <taxon>Alicyclobacillaceae</taxon>
        <taxon>Tumebacillus</taxon>
    </lineage>
</organism>
<dbReference type="GO" id="GO:0004674">
    <property type="term" value="F:protein serine/threonine kinase activity"/>
    <property type="evidence" value="ECO:0007669"/>
    <property type="project" value="UniProtKB-KW"/>
</dbReference>
<evidence type="ECO:0000256" key="3">
    <source>
        <dbReference type="ARBA" id="ARBA00022679"/>
    </source>
</evidence>
<dbReference type="Pfam" id="PF00069">
    <property type="entry name" value="Pkinase"/>
    <property type="match status" value="1"/>
</dbReference>
<dbReference type="InterPro" id="IPR026870">
    <property type="entry name" value="Zinc_ribbon_dom"/>
</dbReference>
<accession>A0A074LJR3</accession>
<dbReference type="PANTHER" id="PTHR24363:SF0">
    <property type="entry name" value="SERINE_THREONINE KINASE LIKE DOMAIN CONTAINING 1"/>
    <property type="match status" value="1"/>
</dbReference>
<keyword evidence="2" id="KW-0723">Serine/threonine-protein kinase</keyword>
<dbReference type="PANTHER" id="PTHR24363">
    <property type="entry name" value="SERINE/THREONINE PROTEIN KINASE"/>
    <property type="match status" value="1"/>
</dbReference>
<dbReference type="Gene3D" id="3.30.200.20">
    <property type="entry name" value="Phosphorylase Kinase, domain 1"/>
    <property type="match status" value="1"/>
</dbReference>
<dbReference type="RefSeq" id="WP_052036623.1">
    <property type="nucleotide sequence ID" value="NZ_JMIR01000039.1"/>
</dbReference>
<reference evidence="11 12" key="1">
    <citation type="journal article" date="2013" name="Int. J. Syst. Evol. Microbiol.">
        <title>Tumebacillus flagellatus sp. nov., an alpha-amylase/pullulanase-producing bacterium isolated from cassava wastewater.</title>
        <authorList>
            <person name="Wang Q."/>
            <person name="Xie N."/>
            <person name="Qin Y."/>
            <person name="Shen N."/>
            <person name="Zhu J."/>
            <person name="Mi H."/>
            <person name="Huang R."/>
        </authorList>
    </citation>
    <scope>NUCLEOTIDE SEQUENCE [LARGE SCALE GENOMIC DNA]</scope>
    <source>
        <strain evidence="11 12">GST4</strain>
    </source>
</reference>
<keyword evidence="5" id="KW-0418">Kinase</keyword>
<dbReference type="PROSITE" id="PS00108">
    <property type="entry name" value="PROTEIN_KINASE_ST"/>
    <property type="match status" value="1"/>
</dbReference>
<proteinExistence type="predicted"/>
<dbReference type="InterPro" id="IPR011009">
    <property type="entry name" value="Kinase-like_dom_sf"/>
</dbReference>
<dbReference type="SUPFAM" id="SSF56112">
    <property type="entry name" value="Protein kinase-like (PK-like)"/>
    <property type="match status" value="1"/>
</dbReference>
<feature type="domain" description="Protein kinase" evidence="10">
    <location>
        <begin position="53"/>
        <end position="307"/>
    </location>
</feature>
<dbReference type="PROSITE" id="PS50011">
    <property type="entry name" value="PROTEIN_KINASE_DOM"/>
    <property type="match status" value="1"/>
</dbReference>
<evidence type="ECO:0000256" key="5">
    <source>
        <dbReference type="ARBA" id="ARBA00022777"/>
    </source>
</evidence>
<name>A0A074LJR3_9BACL</name>
<dbReference type="Gene3D" id="1.10.510.10">
    <property type="entry name" value="Transferase(Phosphotransferase) domain 1"/>
    <property type="match status" value="1"/>
</dbReference>
<comment type="catalytic activity">
    <reaction evidence="7">
        <text>L-threonyl-[protein] + ATP = O-phospho-L-threonyl-[protein] + ADP + H(+)</text>
        <dbReference type="Rhea" id="RHEA:46608"/>
        <dbReference type="Rhea" id="RHEA-COMP:11060"/>
        <dbReference type="Rhea" id="RHEA-COMP:11605"/>
        <dbReference type="ChEBI" id="CHEBI:15378"/>
        <dbReference type="ChEBI" id="CHEBI:30013"/>
        <dbReference type="ChEBI" id="CHEBI:30616"/>
        <dbReference type="ChEBI" id="CHEBI:61977"/>
        <dbReference type="ChEBI" id="CHEBI:456216"/>
        <dbReference type="EC" id="2.7.11.1"/>
    </reaction>
</comment>
<dbReference type="SMART" id="SM00220">
    <property type="entry name" value="S_TKc"/>
    <property type="match status" value="1"/>
</dbReference>
<dbReference type="Proteomes" id="UP000027931">
    <property type="component" value="Unassembled WGS sequence"/>
</dbReference>
<dbReference type="InterPro" id="IPR017441">
    <property type="entry name" value="Protein_kinase_ATP_BS"/>
</dbReference>
<dbReference type="PROSITE" id="PS00107">
    <property type="entry name" value="PROTEIN_KINASE_ATP"/>
    <property type="match status" value="1"/>
</dbReference>
<keyword evidence="4 9" id="KW-0547">Nucleotide-binding</keyword>
<dbReference type="InterPro" id="IPR008271">
    <property type="entry name" value="Ser/Thr_kinase_AS"/>
</dbReference>
<dbReference type="STRING" id="1157490.EL26_21110"/>
<keyword evidence="6 9" id="KW-0067">ATP-binding</keyword>
<keyword evidence="12" id="KW-1185">Reference proteome</keyword>
<evidence type="ECO:0000256" key="4">
    <source>
        <dbReference type="ARBA" id="ARBA00022741"/>
    </source>
</evidence>
<comment type="caution">
    <text evidence="11">The sequence shown here is derived from an EMBL/GenBank/DDBJ whole genome shotgun (WGS) entry which is preliminary data.</text>
</comment>
<dbReference type="Pfam" id="PF13240">
    <property type="entry name" value="Zn_Ribbon_1"/>
    <property type="match status" value="1"/>
</dbReference>
<gene>
    <name evidence="11" type="ORF">EL26_21110</name>
</gene>
<dbReference type="GO" id="GO:0005524">
    <property type="term" value="F:ATP binding"/>
    <property type="evidence" value="ECO:0007669"/>
    <property type="project" value="UniProtKB-UniRule"/>
</dbReference>
<evidence type="ECO:0000256" key="6">
    <source>
        <dbReference type="ARBA" id="ARBA00022840"/>
    </source>
</evidence>
<evidence type="ECO:0000256" key="1">
    <source>
        <dbReference type="ARBA" id="ARBA00012513"/>
    </source>
</evidence>
<protein>
    <recommendedName>
        <fullName evidence="1">non-specific serine/threonine protein kinase</fullName>
        <ecNumber evidence="1">2.7.11.1</ecNumber>
    </recommendedName>
</protein>
<evidence type="ECO:0000313" key="12">
    <source>
        <dbReference type="Proteomes" id="UP000027931"/>
    </source>
</evidence>
<evidence type="ECO:0000256" key="2">
    <source>
        <dbReference type="ARBA" id="ARBA00022527"/>
    </source>
</evidence>
<evidence type="ECO:0000256" key="7">
    <source>
        <dbReference type="ARBA" id="ARBA00047899"/>
    </source>
</evidence>
<feature type="binding site" evidence="9">
    <location>
        <position position="83"/>
    </location>
    <ligand>
        <name>ATP</name>
        <dbReference type="ChEBI" id="CHEBI:30616"/>
    </ligand>
</feature>
<evidence type="ECO:0000313" key="11">
    <source>
        <dbReference type="EMBL" id="KEO81339.1"/>
    </source>
</evidence>
<dbReference type="OrthoDB" id="9788659at2"/>
<evidence type="ECO:0000256" key="8">
    <source>
        <dbReference type="ARBA" id="ARBA00048679"/>
    </source>
</evidence>
<dbReference type="CDD" id="cd14014">
    <property type="entry name" value="STKc_PknB_like"/>
    <property type="match status" value="1"/>
</dbReference>
<dbReference type="EC" id="2.7.11.1" evidence="1"/>
<keyword evidence="3" id="KW-0808">Transferase</keyword>